<keyword evidence="3" id="KW-1185">Reference proteome</keyword>
<name>A0AAN6Q195_9PEZI</name>
<protein>
    <submittedName>
        <fullName evidence="2">Uncharacterized protein</fullName>
    </submittedName>
</protein>
<gene>
    <name evidence="2" type="ORF">N658DRAFT_51148</name>
</gene>
<feature type="compositionally biased region" description="Basic residues" evidence="1">
    <location>
        <begin position="48"/>
        <end position="73"/>
    </location>
</feature>
<evidence type="ECO:0000313" key="3">
    <source>
        <dbReference type="Proteomes" id="UP001305647"/>
    </source>
</evidence>
<reference evidence="2" key="1">
    <citation type="journal article" date="2023" name="Mol. Phylogenet. Evol.">
        <title>Genome-scale phylogeny and comparative genomics of the fungal order Sordariales.</title>
        <authorList>
            <person name="Hensen N."/>
            <person name="Bonometti L."/>
            <person name="Westerberg I."/>
            <person name="Brannstrom I.O."/>
            <person name="Guillou S."/>
            <person name="Cros-Aarteil S."/>
            <person name="Calhoun S."/>
            <person name="Haridas S."/>
            <person name="Kuo A."/>
            <person name="Mondo S."/>
            <person name="Pangilinan J."/>
            <person name="Riley R."/>
            <person name="LaButti K."/>
            <person name="Andreopoulos B."/>
            <person name="Lipzen A."/>
            <person name="Chen C."/>
            <person name="Yan M."/>
            <person name="Daum C."/>
            <person name="Ng V."/>
            <person name="Clum A."/>
            <person name="Steindorff A."/>
            <person name="Ohm R.A."/>
            <person name="Martin F."/>
            <person name="Silar P."/>
            <person name="Natvig D.O."/>
            <person name="Lalanne C."/>
            <person name="Gautier V."/>
            <person name="Ament-Velasquez S.L."/>
            <person name="Kruys A."/>
            <person name="Hutchinson M.I."/>
            <person name="Powell A.J."/>
            <person name="Barry K."/>
            <person name="Miller A.N."/>
            <person name="Grigoriev I.V."/>
            <person name="Debuchy R."/>
            <person name="Gladieux P."/>
            <person name="Hiltunen Thoren M."/>
            <person name="Johannesson H."/>
        </authorList>
    </citation>
    <scope>NUCLEOTIDE SEQUENCE</scope>
    <source>
        <strain evidence="2">CBS 757.83</strain>
    </source>
</reference>
<accession>A0AAN6Q195</accession>
<dbReference type="EMBL" id="MU863634">
    <property type="protein sequence ID" value="KAK4101673.1"/>
    <property type="molecule type" value="Genomic_DNA"/>
</dbReference>
<evidence type="ECO:0000256" key="1">
    <source>
        <dbReference type="SAM" id="MobiDB-lite"/>
    </source>
</evidence>
<organism evidence="2 3">
    <name type="scientific">Parathielavia hyrcaniae</name>
    <dbReference type="NCBI Taxonomy" id="113614"/>
    <lineage>
        <taxon>Eukaryota</taxon>
        <taxon>Fungi</taxon>
        <taxon>Dikarya</taxon>
        <taxon>Ascomycota</taxon>
        <taxon>Pezizomycotina</taxon>
        <taxon>Sordariomycetes</taxon>
        <taxon>Sordariomycetidae</taxon>
        <taxon>Sordariales</taxon>
        <taxon>Chaetomiaceae</taxon>
        <taxon>Parathielavia</taxon>
    </lineage>
</organism>
<dbReference type="AlphaFoldDB" id="A0AAN6Q195"/>
<feature type="region of interest" description="Disordered" evidence="1">
    <location>
        <begin position="1"/>
        <end position="175"/>
    </location>
</feature>
<feature type="compositionally biased region" description="Basic and acidic residues" evidence="1">
    <location>
        <begin position="28"/>
        <end position="47"/>
    </location>
</feature>
<proteinExistence type="predicted"/>
<sequence>MRREHGAGAVAETEDSHDPSFNVTSIEESARGKGGQEIEAKRRETSRAKSKSQAKGNRTTRYHMKNRRKRRERTKCPPTHKNSSIPPAFPCPALTACNKKPTTCPPPRAQSLSHVIPSPHVLQGLFQGGRPERNRTPPGAALPVQKVGRRNNNDGGINKNLDRTGVSVASPTPLG</sequence>
<evidence type="ECO:0000313" key="2">
    <source>
        <dbReference type="EMBL" id="KAK4101673.1"/>
    </source>
</evidence>
<dbReference type="Proteomes" id="UP001305647">
    <property type="component" value="Unassembled WGS sequence"/>
</dbReference>
<reference evidence="2" key="2">
    <citation type="submission" date="2023-05" db="EMBL/GenBank/DDBJ databases">
        <authorList>
            <consortium name="Lawrence Berkeley National Laboratory"/>
            <person name="Steindorff A."/>
            <person name="Hensen N."/>
            <person name="Bonometti L."/>
            <person name="Westerberg I."/>
            <person name="Brannstrom I.O."/>
            <person name="Guillou S."/>
            <person name="Cros-Aarteil S."/>
            <person name="Calhoun S."/>
            <person name="Haridas S."/>
            <person name="Kuo A."/>
            <person name="Mondo S."/>
            <person name="Pangilinan J."/>
            <person name="Riley R."/>
            <person name="Labutti K."/>
            <person name="Andreopoulos B."/>
            <person name="Lipzen A."/>
            <person name="Chen C."/>
            <person name="Yanf M."/>
            <person name="Daum C."/>
            <person name="Ng V."/>
            <person name="Clum A."/>
            <person name="Ohm R."/>
            <person name="Martin F."/>
            <person name="Silar P."/>
            <person name="Natvig D."/>
            <person name="Lalanne C."/>
            <person name="Gautier V."/>
            <person name="Ament-Velasquez S.L."/>
            <person name="Kruys A."/>
            <person name="Hutchinson M.I."/>
            <person name="Powell A.J."/>
            <person name="Barry K."/>
            <person name="Miller A.N."/>
            <person name="Grigoriev I.V."/>
            <person name="Debuchy R."/>
            <person name="Gladieux P."/>
            <person name="Thoren M.H."/>
            <person name="Johannesson H."/>
        </authorList>
    </citation>
    <scope>NUCLEOTIDE SEQUENCE</scope>
    <source>
        <strain evidence="2">CBS 757.83</strain>
    </source>
</reference>
<comment type="caution">
    <text evidence="2">The sequence shown here is derived from an EMBL/GenBank/DDBJ whole genome shotgun (WGS) entry which is preliminary data.</text>
</comment>